<dbReference type="RefSeq" id="WP_134466592.1">
    <property type="nucleotide sequence ID" value="NZ_SNVI01000008.1"/>
</dbReference>
<evidence type="ECO:0000256" key="6">
    <source>
        <dbReference type="ARBA" id="ARBA00022989"/>
    </source>
</evidence>
<feature type="transmembrane region" description="Helical" evidence="9">
    <location>
        <begin position="9"/>
        <end position="28"/>
    </location>
</feature>
<evidence type="ECO:0000256" key="5">
    <source>
        <dbReference type="ARBA" id="ARBA00022970"/>
    </source>
</evidence>
<organism evidence="10 11">
    <name type="scientific">Paraburkholderia dipogonis</name>
    <dbReference type="NCBI Taxonomy" id="1211383"/>
    <lineage>
        <taxon>Bacteria</taxon>
        <taxon>Pseudomonadati</taxon>
        <taxon>Pseudomonadota</taxon>
        <taxon>Betaproteobacteria</taxon>
        <taxon>Burkholderiales</taxon>
        <taxon>Burkholderiaceae</taxon>
        <taxon>Paraburkholderia</taxon>
    </lineage>
</organism>
<protein>
    <submittedName>
        <fullName evidence="10">Branched-chain amino acid ABC transporter permease</fullName>
    </submittedName>
</protein>
<keyword evidence="4 9" id="KW-0812">Transmembrane</keyword>
<dbReference type="PANTHER" id="PTHR11795">
    <property type="entry name" value="BRANCHED-CHAIN AMINO ACID TRANSPORT SYSTEM PERMEASE PROTEIN LIVH"/>
    <property type="match status" value="1"/>
</dbReference>
<dbReference type="PANTHER" id="PTHR11795:SF442">
    <property type="entry name" value="ABC TRANSPORTER ATP-BINDING PROTEIN"/>
    <property type="match status" value="1"/>
</dbReference>
<name>A0A4Y8MGB7_9BURK</name>
<dbReference type="EMBL" id="SNVI01000008">
    <property type="protein sequence ID" value="TFE36490.1"/>
    <property type="molecule type" value="Genomic_DNA"/>
</dbReference>
<feature type="transmembrane region" description="Helical" evidence="9">
    <location>
        <begin position="135"/>
        <end position="155"/>
    </location>
</feature>
<dbReference type="GO" id="GO:0022857">
    <property type="term" value="F:transmembrane transporter activity"/>
    <property type="evidence" value="ECO:0007669"/>
    <property type="project" value="InterPro"/>
</dbReference>
<reference evidence="10 11" key="1">
    <citation type="submission" date="2019-03" db="EMBL/GenBank/DDBJ databases">
        <title>Complete Genome Sequence of Paraburkholderia dipogonis ICMP 19430T, a Nitrogen-fixing Symbiont of the South African Invasive Legume Dipogon lignosus in New Zealand.</title>
        <authorList>
            <person name="De Meyer S.E."/>
        </authorList>
    </citation>
    <scope>NUCLEOTIDE SEQUENCE [LARGE SCALE GENOMIC DNA]</scope>
    <source>
        <strain evidence="10 11">ICMP 19430</strain>
    </source>
</reference>
<keyword evidence="6 9" id="KW-1133">Transmembrane helix</keyword>
<accession>A0A4Y8MGB7</accession>
<evidence type="ECO:0000256" key="9">
    <source>
        <dbReference type="SAM" id="Phobius"/>
    </source>
</evidence>
<feature type="transmembrane region" description="Helical" evidence="9">
    <location>
        <begin position="48"/>
        <end position="74"/>
    </location>
</feature>
<feature type="transmembrane region" description="Helical" evidence="9">
    <location>
        <begin position="186"/>
        <end position="209"/>
    </location>
</feature>
<comment type="caution">
    <text evidence="10">The sequence shown here is derived from an EMBL/GenBank/DDBJ whole genome shotgun (WGS) entry which is preliminary data.</text>
</comment>
<evidence type="ECO:0000256" key="3">
    <source>
        <dbReference type="ARBA" id="ARBA00022475"/>
    </source>
</evidence>
<keyword evidence="5" id="KW-0029">Amino-acid transport</keyword>
<keyword evidence="7 9" id="KW-0472">Membrane</keyword>
<evidence type="ECO:0000313" key="10">
    <source>
        <dbReference type="EMBL" id="TFE36490.1"/>
    </source>
</evidence>
<dbReference type="AlphaFoldDB" id="A0A4Y8MGB7"/>
<comment type="similarity">
    <text evidence="8">Belongs to the binding-protein-dependent transport system permease family. LivHM subfamily.</text>
</comment>
<gene>
    <name evidence="10" type="ORF">E2553_42880</name>
</gene>
<dbReference type="Pfam" id="PF02653">
    <property type="entry name" value="BPD_transp_2"/>
    <property type="match status" value="1"/>
</dbReference>
<dbReference type="Proteomes" id="UP000297385">
    <property type="component" value="Unassembled WGS sequence"/>
</dbReference>
<evidence type="ECO:0000256" key="1">
    <source>
        <dbReference type="ARBA" id="ARBA00004651"/>
    </source>
</evidence>
<feature type="transmembrane region" description="Helical" evidence="9">
    <location>
        <begin position="250"/>
        <end position="272"/>
    </location>
</feature>
<keyword evidence="2" id="KW-0813">Transport</keyword>
<evidence type="ECO:0000256" key="4">
    <source>
        <dbReference type="ARBA" id="ARBA00022692"/>
    </source>
</evidence>
<dbReference type="GO" id="GO:0006865">
    <property type="term" value="P:amino acid transport"/>
    <property type="evidence" value="ECO:0007669"/>
    <property type="project" value="UniProtKB-KW"/>
</dbReference>
<dbReference type="CDD" id="cd06582">
    <property type="entry name" value="TM_PBP1_LivH_like"/>
    <property type="match status" value="1"/>
</dbReference>
<sequence>MAIQILNGLVYGSLLYVLSVGLVLIFGLRRVVNFAHGGMFMIGGYVGYTVSATAGFGAGVLVSVLAMAVFGVLLDRFVFRQLQDHDPIVTVLVTFGILLVLEDVAKTVWGNEMLSLPMPQALSGVVMLGDTGFPVYRLFVVGVAIVVALGLGLWLRCSRAGLFVRAASVDPVTTGMQGVNTERLSAIVVGVGIGLAGLAGTVSAPLLALAPSIGASIVIDAFIVVVTGGLTSFTGAFIAAMLIGQVHNWGVAFVPAAASLIPLLLMVCVLIWRPQGFGKNAA</sequence>
<comment type="subcellular location">
    <subcellularLocation>
        <location evidence="1">Cell membrane</location>
        <topology evidence="1">Multi-pass membrane protein</topology>
    </subcellularLocation>
</comment>
<dbReference type="InterPro" id="IPR001851">
    <property type="entry name" value="ABC_transp_permease"/>
</dbReference>
<evidence type="ECO:0000313" key="11">
    <source>
        <dbReference type="Proteomes" id="UP000297385"/>
    </source>
</evidence>
<evidence type="ECO:0000256" key="7">
    <source>
        <dbReference type="ARBA" id="ARBA00023136"/>
    </source>
</evidence>
<proteinExistence type="inferred from homology"/>
<evidence type="ECO:0000256" key="2">
    <source>
        <dbReference type="ARBA" id="ARBA00022448"/>
    </source>
</evidence>
<evidence type="ECO:0000256" key="8">
    <source>
        <dbReference type="ARBA" id="ARBA00037998"/>
    </source>
</evidence>
<dbReference type="GO" id="GO:0005886">
    <property type="term" value="C:plasma membrane"/>
    <property type="evidence" value="ECO:0007669"/>
    <property type="project" value="UniProtKB-SubCell"/>
</dbReference>
<feature type="transmembrane region" description="Helical" evidence="9">
    <location>
        <begin position="86"/>
        <end position="109"/>
    </location>
</feature>
<dbReference type="InterPro" id="IPR052157">
    <property type="entry name" value="BCAA_transport_permease"/>
</dbReference>
<keyword evidence="3" id="KW-1003">Cell membrane</keyword>
<feature type="transmembrane region" description="Helical" evidence="9">
    <location>
        <begin position="221"/>
        <end position="243"/>
    </location>
</feature>